<comment type="similarity">
    <text evidence="2">Belongs to the hyi family.</text>
</comment>
<keyword evidence="1 2" id="KW-0413">Isomerase</keyword>
<comment type="caution">
    <text evidence="5">The sequence shown here is derived from an EMBL/GenBank/DDBJ whole genome shotgun (WGS) entry which is preliminary data.</text>
</comment>
<organism evidence="5 6">
    <name type="scientific">Sagittula marina</name>
    <dbReference type="NCBI Taxonomy" id="943940"/>
    <lineage>
        <taxon>Bacteria</taxon>
        <taxon>Pseudomonadati</taxon>
        <taxon>Pseudomonadota</taxon>
        <taxon>Alphaproteobacteria</taxon>
        <taxon>Rhodobacterales</taxon>
        <taxon>Roseobacteraceae</taxon>
        <taxon>Sagittula</taxon>
    </lineage>
</organism>
<sequence length="267" mass="29448">MKRFSANLGFLWKELDLLDRIRAAADAGFDAVELHWPYDTPAQDILKCCQDAGVRLLAMNAPRGDLAKGENGLAALQDREAEFREGFLRAAEFAITAGAPRMHIMAGVTPNTPAARATLGENLRWVEATVPELSYLLEPLNNFDAPGYFYHLPEQAVRVIQDEELGRTQLMFDIYHVGREGLSPEKEFDRFRDAVGHVQIAAVPTRTEPHAGSVDMAAALNHLLRNGYSGWIGCEYKPECTIEAGLPRLRQLASCLDAGAEWPTTGA</sequence>
<dbReference type="EMBL" id="JACIEJ010000003">
    <property type="protein sequence ID" value="MBB3985280.1"/>
    <property type="molecule type" value="Genomic_DNA"/>
</dbReference>
<dbReference type="InterPro" id="IPR013022">
    <property type="entry name" value="Xyl_isomerase-like_TIM-brl"/>
</dbReference>
<evidence type="ECO:0000259" key="4">
    <source>
        <dbReference type="Pfam" id="PF01261"/>
    </source>
</evidence>
<dbReference type="InterPro" id="IPR026040">
    <property type="entry name" value="HyI-like"/>
</dbReference>
<reference evidence="5 6" key="1">
    <citation type="submission" date="2020-08" db="EMBL/GenBank/DDBJ databases">
        <title>Genomic Encyclopedia of Type Strains, Phase IV (KMG-IV): sequencing the most valuable type-strain genomes for metagenomic binning, comparative biology and taxonomic classification.</title>
        <authorList>
            <person name="Goeker M."/>
        </authorList>
    </citation>
    <scope>NUCLEOTIDE SEQUENCE [LARGE SCALE GENOMIC DNA]</scope>
    <source>
        <strain evidence="5 6">DSM 102235</strain>
    </source>
</reference>
<keyword evidence="5" id="KW-0670">Pyruvate</keyword>
<evidence type="ECO:0000313" key="5">
    <source>
        <dbReference type="EMBL" id="MBB3985280.1"/>
    </source>
</evidence>
<feature type="active site" description="Proton donor/acceptor" evidence="3">
    <location>
        <position position="138"/>
    </location>
</feature>
<dbReference type="InterPro" id="IPR050417">
    <property type="entry name" value="Sugar_Epim/Isomerase"/>
</dbReference>
<dbReference type="AlphaFoldDB" id="A0A7W6GRU4"/>
<evidence type="ECO:0000256" key="2">
    <source>
        <dbReference type="PIRNR" id="PIRNR006241"/>
    </source>
</evidence>
<dbReference type="EC" id="5.3.1.22" evidence="5"/>
<keyword evidence="6" id="KW-1185">Reference proteome</keyword>
<dbReference type="InterPro" id="IPR036237">
    <property type="entry name" value="Xyl_isomerase-like_sf"/>
</dbReference>
<gene>
    <name evidence="5" type="ORF">GGQ68_001609</name>
</gene>
<dbReference type="PANTHER" id="PTHR43489">
    <property type="entry name" value="ISOMERASE"/>
    <property type="match status" value="1"/>
</dbReference>
<evidence type="ECO:0000256" key="1">
    <source>
        <dbReference type="ARBA" id="ARBA00023235"/>
    </source>
</evidence>
<dbReference type="Proteomes" id="UP000541426">
    <property type="component" value="Unassembled WGS sequence"/>
</dbReference>
<dbReference type="SUPFAM" id="SSF51658">
    <property type="entry name" value="Xylose isomerase-like"/>
    <property type="match status" value="1"/>
</dbReference>
<dbReference type="Pfam" id="PF01261">
    <property type="entry name" value="AP_endonuc_2"/>
    <property type="match status" value="1"/>
</dbReference>
<accession>A0A7W6GRU4</accession>
<evidence type="ECO:0000313" key="6">
    <source>
        <dbReference type="Proteomes" id="UP000541426"/>
    </source>
</evidence>
<proteinExistence type="inferred from homology"/>
<dbReference type="GO" id="GO:0008903">
    <property type="term" value="F:hydroxypyruvate isomerase activity"/>
    <property type="evidence" value="ECO:0007669"/>
    <property type="project" value="UniProtKB-EC"/>
</dbReference>
<protein>
    <submittedName>
        <fullName evidence="5">Hydroxypyruvate isomerase</fullName>
        <ecNumber evidence="5">5.3.1.22</ecNumber>
    </submittedName>
</protein>
<feature type="active site" description="Proton donor/acceptor" evidence="3">
    <location>
        <position position="235"/>
    </location>
</feature>
<dbReference type="PANTHER" id="PTHR43489:SF6">
    <property type="entry name" value="HYDROXYPYRUVATE ISOMERASE-RELATED"/>
    <property type="match status" value="1"/>
</dbReference>
<dbReference type="Gene3D" id="3.20.20.150">
    <property type="entry name" value="Divalent-metal-dependent TIM barrel enzymes"/>
    <property type="match status" value="1"/>
</dbReference>
<dbReference type="RefSeq" id="WP_183964677.1">
    <property type="nucleotide sequence ID" value="NZ_BAABBZ010000059.1"/>
</dbReference>
<dbReference type="PIRSF" id="PIRSF006241">
    <property type="entry name" value="HyI"/>
    <property type="match status" value="1"/>
</dbReference>
<feature type="domain" description="Xylose isomerase-like TIM barrel" evidence="4">
    <location>
        <begin position="21"/>
        <end position="251"/>
    </location>
</feature>
<name>A0A7W6GRU4_9RHOB</name>
<evidence type="ECO:0000256" key="3">
    <source>
        <dbReference type="PIRSR" id="PIRSR006241-50"/>
    </source>
</evidence>
<dbReference type="GO" id="GO:0046487">
    <property type="term" value="P:glyoxylate metabolic process"/>
    <property type="evidence" value="ECO:0007669"/>
    <property type="project" value="TreeGrafter"/>
</dbReference>